<keyword evidence="3" id="KW-0731">Sigma factor</keyword>
<dbReference type="OrthoDB" id="4184921at2"/>
<dbReference type="Pfam" id="PF08281">
    <property type="entry name" value="Sigma70_r4_2"/>
    <property type="match status" value="1"/>
</dbReference>
<comment type="caution">
    <text evidence="7">The sequence shown here is derived from an EMBL/GenBank/DDBJ whole genome shotgun (WGS) entry which is preliminary data.</text>
</comment>
<evidence type="ECO:0000259" key="5">
    <source>
        <dbReference type="Pfam" id="PF04542"/>
    </source>
</evidence>
<evidence type="ECO:0000313" key="8">
    <source>
        <dbReference type="Proteomes" id="UP000253303"/>
    </source>
</evidence>
<dbReference type="InterPro" id="IPR013249">
    <property type="entry name" value="RNA_pol_sigma70_r4_t2"/>
</dbReference>
<evidence type="ECO:0000256" key="4">
    <source>
        <dbReference type="ARBA" id="ARBA00023163"/>
    </source>
</evidence>
<dbReference type="NCBIfam" id="TIGR02937">
    <property type="entry name" value="sigma70-ECF"/>
    <property type="match status" value="1"/>
</dbReference>
<evidence type="ECO:0000256" key="3">
    <source>
        <dbReference type="ARBA" id="ARBA00023082"/>
    </source>
</evidence>
<comment type="similarity">
    <text evidence="1">Belongs to the sigma-70 factor family. ECF subfamily.</text>
</comment>
<sequence length="177" mass="19827">MNDQTGFTGLFEEYYEAVLRYAWRRVGAADASDVAAETFRIAWEKYDQFSRAQPLPWLYTTARHVILNYARSSKRRDSLVTALGEGLLRCAGEGDHAAAVAARHAALAALDDLGEDDRELVLLLAWEGLDLHQAAKVVGCSWAAARMRLHRARKRLRRLLADDDQAGATHRYLEGLT</sequence>
<organism evidence="7 8">
    <name type="scientific">Spongiactinospora rosea</name>
    <dbReference type="NCBI Taxonomy" id="2248750"/>
    <lineage>
        <taxon>Bacteria</taxon>
        <taxon>Bacillati</taxon>
        <taxon>Actinomycetota</taxon>
        <taxon>Actinomycetes</taxon>
        <taxon>Streptosporangiales</taxon>
        <taxon>Streptosporangiaceae</taxon>
        <taxon>Spongiactinospora</taxon>
    </lineage>
</organism>
<dbReference type="Gene3D" id="1.10.1740.10">
    <property type="match status" value="1"/>
</dbReference>
<dbReference type="PANTHER" id="PTHR43133">
    <property type="entry name" value="RNA POLYMERASE ECF-TYPE SIGMA FACTO"/>
    <property type="match status" value="1"/>
</dbReference>
<dbReference type="GO" id="GO:0016987">
    <property type="term" value="F:sigma factor activity"/>
    <property type="evidence" value="ECO:0007669"/>
    <property type="project" value="UniProtKB-KW"/>
</dbReference>
<accession>A0A366LP34</accession>
<dbReference type="PANTHER" id="PTHR43133:SF25">
    <property type="entry name" value="RNA POLYMERASE SIGMA FACTOR RFAY-RELATED"/>
    <property type="match status" value="1"/>
</dbReference>
<dbReference type="InterPro" id="IPR007627">
    <property type="entry name" value="RNA_pol_sigma70_r2"/>
</dbReference>
<keyword evidence="8" id="KW-1185">Reference proteome</keyword>
<feature type="domain" description="RNA polymerase sigma factor 70 region 4 type 2" evidence="6">
    <location>
        <begin position="105"/>
        <end position="156"/>
    </location>
</feature>
<evidence type="ECO:0000313" key="7">
    <source>
        <dbReference type="EMBL" id="RBQ15671.1"/>
    </source>
</evidence>
<dbReference type="AlphaFoldDB" id="A0A366LP34"/>
<proteinExistence type="inferred from homology"/>
<feature type="domain" description="RNA polymerase sigma-70 region 2" evidence="5">
    <location>
        <begin position="10"/>
        <end position="76"/>
    </location>
</feature>
<evidence type="ECO:0000256" key="2">
    <source>
        <dbReference type="ARBA" id="ARBA00023015"/>
    </source>
</evidence>
<protein>
    <recommendedName>
        <fullName evidence="9">RNA polymerase sigma-70 factor (ECF subfamily)</fullName>
    </recommendedName>
</protein>
<dbReference type="Pfam" id="PF04542">
    <property type="entry name" value="Sigma70_r2"/>
    <property type="match status" value="1"/>
</dbReference>
<dbReference type="InterPro" id="IPR036388">
    <property type="entry name" value="WH-like_DNA-bd_sf"/>
</dbReference>
<dbReference type="SUPFAM" id="SSF88946">
    <property type="entry name" value="Sigma2 domain of RNA polymerase sigma factors"/>
    <property type="match status" value="1"/>
</dbReference>
<dbReference type="InterPro" id="IPR013324">
    <property type="entry name" value="RNA_pol_sigma_r3/r4-like"/>
</dbReference>
<gene>
    <name evidence="7" type="ORF">DP939_33825</name>
</gene>
<dbReference type="InterPro" id="IPR013325">
    <property type="entry name" value="RNA_pol_sigma_r2"/>
</dbReference>
<dbReference type="EMBL" id="QMEY01000021">
    <property type="protein sequence ID" value="RBQ15671.1"/>
    <property type="molecule type" value="Genomic_DNA"/>
</dbReference>
<keyword evidence="2" id="KW-0805">Transcription regulation</keyword>
<name>A0A366LP34_9ACTN</name>
<dbReference type="Proteomes" id="UP000253303">
    <property type="component" value="Unassembled WGS sequence"/>
</dbReference>
<evidence type="ECO:0008006" key="9">
    <source>
        <dbReference type="Google" id="ProtNLM"/>
    </source>
</evidence>
<dbReference type="RefSeq" id="WP_113984912.1">
    <property type="nucleotide sequence ID" value="NZ_QMEY01000021.1"/>
</dbReference>
<dbReference type="GO" id="GO:0003677">
    <property type="term" value="F:DNA binding"/>
    <property type="evidence" value="ECO:0007669"/>
    <property type="project" value="InterPro"/>
</dbReference>
<dbReference type="InterPro" id="IPR039425">
    <property type="entry name" value="RNA_pol_sigma-70-like"/>
</dbReference>
<dbReference type="SUPFAM" id="SSF88659">
    <property type="entry name" value="Sigma3 and sigma4 domains of RNA polymerase sigma factors"/>
    <property type="match status" value="1"/>
</dbReference>
<keyword evidence="4" id="KW-0804">Transcription</keyword>
<dbReference type="Gene3D" id="1.10.10.10">
    <property type="entry name" value="Winged helix-like DNA-binding domain superfamily/Winged helix DNA-binding domain"/>
    <property type="match status" value="1"/>
</dbReference>
<dbReference type="InterPro" id="IPR014284">
    <property type="entry name" value="RNA_pol_sigma-70_dom"/>
</dbReference>
<reference evidence="7 8" key="1">
    <citation type="submission" date="2018-06" db="EMBL/GenBank/DDBJ databases">
        <title>Sphaerisporangium craniellae sp. nov., isolated from a marine sponge in the South China Sea.</title>
        <authorList>
            <person name="Li L."/>
        </authorList>
    </citation>
    <scope>NUCLEOTIDE SEQUENCE [LARGE SCALE GENOMIC DNA]</scope>
    <source>
        <strain evidence="7 8">LHW63015</strain>
    </source>
</reference>
<evidence type="ECO:0000259" key="6">
    <source>
        <dbReference type="Pfam" id="PF08281"/>
    </source>
</evidence>
<dbReference type="GO" id="GO:0006352">
    <property type="term" value="P:DNA-templated transcription initiation"/>
    <property type="evidence" value="ECO:0007669"/>
    <property type="project" value="InterPro"/>
</dbReference>
<evidence type="ECO:0000256" key="1">
    <source>
        <dbReference type="ARBA" id="ARBA00010641"/>
    </source>
</evidence>